<evidence type="ECO:0000256" key="1">
    <source>
        <dbReference type="ARBA" id="ARBA00022614"/>
    </source>
</evidence>
<keyword evidence="1" id="KW-0433">Leucine-rich repeat</keyword>
<keyword evidence="4" id="KW-1185">Reference proteome</keyword>
<name>A0A7X9S1B9_9BACT</name>
<evidence type="ECO:0000313" key="4">
    <source>
        <dbReference type="Proteomes" id="UP000576082"/>
    </source>
</evidence>
<dbReference type="PANTHER" id="PTHR45752">
    <property type="entry name" value="LEUCINE-RICH REPEAT-CONTAINING"/>
    <property type="match status" value="1"/>
</dbReference>
<organism evidence="3 4">
    <name type="scientific">Flammeovirga aprica JL-4</name>
    <dbReference type="NCBI Taxonomy" id="694437"/>
    <lineage>
        <taxon>Bacteria</taxon>
        <taxon>Pseudomonadati</taxon>
        <taxon>Bacteroidota</taxon>
        <taxon>Cytophagia</taxon>
        <taxon>Cytophagales</taxon>
        <taxon>Flammeovirgaceae</taxon>
        <taxon>Flammeovirga</taxon>
    </lineage>
</organism>
<evidence type="ECO:0000256" key="2">
    <source>
        <dbReference type="ARBA" id="ARBA00022737"/>
    </source>
</evidence>
<protein>
    <recommendedName>
        <fullName evidence="5">Leucine-rich repeat domain-containing protein</fullName>
    </recommendedName>
</protein>
<dbReference type="Pfam" id="PF00560">
    <property type="entry name" value="LRR_1"/>
    <property type="match status" value="1"/>
</dbReference>
<dbReference type="SUPFAM" id="SSF52058">
    <property type="entry name" value="L domain-like"/>
    <property type="match status" value="1"/>
</dbReference>
<dbReference type="EMBL" id="JABANE010000166">
    <property type="protein sequence ID" value="NME72486.1"/>
    <property type="molecule type" value="Genomic_DNA"/>
</dbReference>
<dbReference type="InterPro" id="IPR003591">
    <property type="entry name" value="Leu-rich_rpt_typical-subtyp"/>
</dbReference>
<sequence length="382" mass="43702">MEEQKVIDILYEKYDASMYYEMDDNEEFVTLVRIEKVETLTSFPEELRAFKHLEEIKIQKCNIKEIPEFITEFPNLKRLIIEENPISEIPEFIVECKKLQLLDIEKTDIKELPDFIKKLPLTGIQLKGSKVQGFPKILYQFDSLRGLTLNELDELPEDINTLKLTTLHVSLKSFKFLDSIEQLKVLSLVDSKGSRLPKDFGNLKKLAHLDLSNCKNLTRLPESIGNIRRFWSLTLGGCTRLTALPQSLTNSGISVLSLDSCYNLRTVPKGLQVGSLYADNTKWKAIPSGIFYSSSKKVQITDHNATDISGIGNLYNVTFINLSRGKIKKIPDEIGRLKKLRLLLMEHNDIKEYPRALSNCPNLKSVRLFGNPVYDMSELNDI</sequence>
<comment type="caution">
    <text evidence="3">The sequence shown here is derived from an EMBL/GenBank/DDBJ whole genome shotgun (WGS) entry which is preliminary data.</text>
</comment>
<proteinExistence type="predicted"/>
<keyword evidence="2" id="KW-0677">Repeat</keyword>
<gene>
    <name evidence="3" type="ORF">HHU12_31280</name>
</gene>
<dbReference type="AlphaFoldDB" id="A0A7X9S1B9"/>
<reference evidence="3 4" key="1">
    <citation type="submission" date="2020-04" db="EMBL/GenBank/DDBJ databases">
        <title>Flammeovirga sp. SR4, a novel species isolated from seawater.</title>
        <authorList>
            <person name="Wang X."/>
        </authorList>
    </citation>
    <scope>NUCLEOTIDE SEQUENCE [LARGE SCALE GENOMIC DNA]</scope>
    <source>
        <strain evidence="3 4">ATCC 23126</strain>
    </source>
</reference>
<dbReference type="Proteomes" id="UP000576082">
    <property type="component" value="Unassembled WGS sequence"/>
</dbReference>
<accession>A0A7X9S1B9</accession>
<dbReference type="RefSeq" id="WP_169660675.1">
    <property type="nucleotide sequence ID" value="NZ_JABANE010000166.1"/>
</dbReference>
<dbReference type="SMART" id="SM00369">
    <property type="entry name" value="LRR_TYP"/>
    <property type="match status" value="3"/>
</dbReference>
<dbReference type="Gene3D" id="3.80.10.10">
    <property type="entry name" value="Ribonuclease Inhibitor"/>
    <property type="match status" value="2"/>
</dbReference>
<evidence type="ECO:0008006" key="5">
    <source>
        <dbReference type="Google" id="ProtNLM"/>
    </source>
</evidence>
<dbReference type="InterPro" id="IPR032675">
    <property type="entry name" value="LRR_dom_sf"/>
</dbReference>
<dbReference type="PANTHER" id="PTHR45752:SF187">
    <property type="entry name" value="LEUCINE-RICH REPEAT AND IQ DOMAIN-CONTAINING PROTEIN 4"/>
    <property type="match status" value="1"/>
</dbReference>
<evidence type="ECO:0000313" key="3">
    <source>
        <dbReference type="EMBL" id="NME72486.1"/>
    </source>
</evidence>
<dbReference type="InterPro" id="IPR050715">
    <property type="entry name" value="LRR-SigEffector_domain"/>
</dbReference>
<dbReference type="InterPro" id="IPR001611">
    <property type="entry name" value="Leu-rich_rpt"/>
</dbReference>